<reference evidence="8 9" key="4">
    <citation type="journal article" date="2011" name="BMC Genomics">
        <title>RNA-Seq improves annotation of protein-coding genes in the cucumber genome.</title>
        <authorList>
            <person name="Li Z."/>
            <person name="Zhang Z."/>
            <person name="Yan P."/>
            <person name="Huang S."/>
            <person name="Fei Z."/>
            <person name="Lin K."/>
        </authorList>
    </citation>
    <scope>NUCLEOTIDE SEQUENCE [LARGE SCALE GENOMIC DNA]</scope>
    <source>
        <strain evidence="9">cv. 9930</strain>
    </source>
</reference>
<evidence type="ECO:0000259" key="7">
    <source>
        <dbReference type="PROSITE" id="PS51485"/>
    </source>
</evidence>
<dbReference type="GO" id="GO:0009055">
    <property type="term" value="F:electron transfer activity"/>
    <property type="evidence" value="ECO:0007669"/>
    <property type="project" value="InterPro"/>
</dbReference>
<dbReference type="PANTHER" id="PTHR33021:SF385">
    <property type="entry name" value="PHYTOCYANIN DOMAIN-CONTAINING PROTEIN"/>
    <property type="match status" value="1"/>
</dbReference>
<feature type="transmembrane region" description="Helical" evidence="6">
    <location>
        <begin position="54"/>
        <end position="70"/>
    </location>
</feature>
<keyword evidence="6" id="KW-1133">Transmembrane helix</keyword>
<feature type="domain" description="Phytocyanin" evidence="7">
    <location>
        <begin position="74"/>
        <end position="173"/>
    </location>
</feature>
<accession>A0A0A0LF66</accession>
<dbReference type="GO" id="GO:0005886">
    <property type="term" value="C:plasma membrane"/>
    <property type="evidence" value="ECO:0000318"/>
    <property type="project" value="GO_Central"/>
</dbReference>
<keyword evidence="6" id="KW-0472">Membrane</keyword>
<dbReference type="Pfam" id="PF02298">
    <property type="entry name" value="Cu_bind_like"/>
    <property type="match status" value="1"/>
</dbReference>
<dbReference type="PROSITE" id="PS51485">
    <property type="entry name" value="PHYTOCYANIN"/>
    <property type="match status" value="1"/>
</dbReference>
<reference evidence="8 9" key="2">
    <citation type="journal article" date="2009" name="PLoS ONE">
        <title>An integrated genetic and cytogenetic map of the cucumber genome.</title>
        <authorList>
            <person name="Ren Y."/>
            <person name="Zhang Z."/>
            <person name="Liu J."/>
            <person name="Staub J.E."/>
            <person name="Han Y."/>
            <person name="Cheng Z."/>
            <person name="Li X."/>
            <person name="Lu J."/>
            <person name="Miao H."/>
            <person name="Kang H."/>
            <person name="Xie B."/>
            <person name="Gu X."/>
            <person name="Wang X."/>
            <person name="Du Y."/>
            <person name="Jin W."/>
            <person name="Huang S."/>
        </authorList>
    </citation>
    <scope>NUCLEOTIDE SEQUENCE [LARGE SCALE GENOMIC DNA]</scope>
    <source>
        <strain evidence="9">cv. 9930</strain>
    </source>
</reference>
<evidence type="ECO:0000256" key="2">
    <source>
        <dbReference type="ARBA" id="ARBA00023157"/>
    </source>
</evidence>
<dbReference type="InterPro" id="IPR008972">
    <property type="entry name" value="Cupredoxin"/>
</dbReference>
<name>A0A0A0LF66_CUCSA</name>
<organism evidence="8 9">
    <name type="scientific">Cucumis sativus</name>
    <name type="common">Cucumber</name>
    <dbReference type="NCBI Taxonomy" id="3659"/>
    <lineage>
        <taxon>Eukaryota</taxon>
        <taxon>Viridiplantae</taxon>
        <taxon>Streptophyta</taxon>
        <taxon>Embryophyta</taxon>
        <taxon>Tracheophyta</taxon>
        <taxon>Spermatophyta</taxon>
        <taxon>Magnoliopsida</taxon>
        <taxon>eudicotyledons</taxon>
        <taxon>Gunneridae</taxon>
        <taxon>Pentapetalae</taxon>
        <taxon>rosids</taxon>
        <taxon>fabids</taxon>
        <taxon>Cucurbitales</taxon>
        <taxon>Cucurbitaceae</taxon>
        <taxon>Benincaseae</taxon>
        <taxon>Cucumis</taxon>
    </lineage>
</organism>
<dbReference type="InterPro" id="IPR003245">
    <property type="entry name" value="Phytocyanin_dom"/>
</dbReference>
<evidence type="ECO:0000256" key="6">
    <source>
        <dbReference type="SAM" id="Phobius"/>
    </source>
</evidence>
<evidence type="ECO:0000313" key="8">
    <source>
        <dbReference type="EMBL" id="KGN59524.1"/>
    </source>
</evidence>
<evidence type="ECO:0000256" key="1">
    <source>
        <dbReference type="ARBA" id="ARBA00022729"/>
    </source>
</evidence>
<keyword evidence="9" id="KW-1185">Reference proteome</keyword>
<evidence type="ECO:0000256" key="5">
    <source>
        <dbReference type="ARBA" id="ARBA00037626"/>
    </source>
</evidence>
<dbReference type="Gene3D" id="2.60.40.420">
    <property type="entry name" value="Cupredoxins - blue copper proteins"/>
    <property type="match status" value="1"/>
</dbReference>
<proteinExistence type="inferred from homology"/>
<dbReference type="OMA" id="GRFTWAP"/>
<dbReference type="SUPFAM" id="SSF49503">
    <property type="entry name" value="Cupredoxins"/>
    <property type="match status" value="1"/>
</dbReference>
<evidence type="ECO:0000256" key="3">
    <source>
        <dbReference type="ARBA" id="ARBA00023180"/>
    </source>
</evidence>
<sequence>MMDVSYNKLLYFMGLWRDLSSKNFIVCLGRKEKKRMGIGRGGSGRIRFIIRKKMVMVCTGWLLLIMVTIGKGEELHKVGNSQGWTPNQNYTHWSSSHHFYLGDWLYFVFDKRYYNVLEVNKRSFEDCNEKDFIKNITRGGRDVFQLTELHPYFFIGGGGYCFQGMKLAVYMSTVDHSAPAPSPAGSNKSGGAFLSNNPTLCCSILNALLLFVAIFFLGG</sequence>
<reference evidence="8 9" key="3">
    <citation type="journal article" date="2010" name="BMC Genomics">
        <title>Transcriptome sequencing and comparative analysis of cucumber flowers with different sex types.</title>
        <authorList>
            <person name="Guo S."/>
            <person name="Zheng Y."/>
            <person name="Joung J.G."/>
            <person name="Liu S."/>
            <person name="Zhang Z."/>
            <person name="Crasta O.R."/>
            <person name="Sobral B.W."/>
            <person name="Xu Y."/>
            <person name="Huang S."/>
            <person name="Fei Z."/>
        </authorList>
    </citation>
    <scope>NUCLEOTIDE SEQUENCE [LARGE SCALE GENOMIC DNA]</scope>
    <source>
        <strain evidence="9">cv. 9930</strain>
    </source>
</reference>
<reference evidence="8 9" key="1">
    <citation type="journal article" date="2009" name="Nat. Genet.">
        <title>The genome of the cucumber, Cucumis sativus L.</title>
        <authorList>
            <person name="Huang S."/>
            <person name="Li R."/>
            <person name="Zhang Z."/>
            <person name="Li L."/>
            <person name="Gu X."/>
            <person name="Fan W."/>
            <person name="Lucas W.J."/>
            <person name="Wang X."/>
            <person name="Xie B."/>
            <person name="Ni P."/>
            <person name="Ren Y."/>
            <person name="Zhu H."/>
            <person name="Li J."/>
            <person name="Lin K."/>
            <person name="Jin W."/>
            <person name="Fei Z."/>
            <person name="Li G."/>
            <person name="Staub J."/>
            <person name="Kilian A."/>
            <person name="van der Vossen E.A."/>
            <person name="Wu Y."/>
            <person name="Guo J."/>
            <person name="He J."/>
            <person name="Jia Z."/>
            <person name="Ren Y."/>
            <person name="Tian G."/>
            <person name="Lu Y."/>
            <person name="Ruan J."/>
            <person name="Qian W."/>
            <person name="Wang M."/>
            <person name="Huang Q."/>
            <person name="Li B."/>
            <person name="Xuan Z."/>
            <person name="Cao J."/>
            <person name="Asan"/>
            <person name="Wu Z."/>
            <person name="Zhang J."/>
            <person name="Cai Q."/>
            <person name="Bai Y."/>
            <person name="Zhao B."/>
            <person name="Han Y."/>
            <person name="Li Y."/>
            <person name="Li X."/>
            <person name="Wang S."/>
            <person name="Shi Q."/>
            <person name="Liu S."/>
            <person name="Cho W.K."/>
            <person name="Kim J.Y."/>
            <person name="Xu Y."/>
            <person name="Heller-Uszynska K."/>
            <person name="Miao H."/>
            <person name="Cheng Z."/>
            <person name="Zhang S."/>
            <person name="Wu J."/>
            <person name="Yang Y."/>
            <person name="Kang H."/>
            <person name="Li M."/>
            <person name="Liang H."/>
            <person name="Ren X."/>
            <person name="Shi Z."/>
            <person name="Wen M."/>
            <person name="Jian M."/>
            <person name="Yang H."/>
            <person name="Zhang G."/>
            <person name="Yang Z."/>
            <person name="Chen R."/>
            <person name="Liu S."/>
            <person name="Li J."/>
            <person name="Ma L."/>
            <person name="Liu H."/>
            <person name="Zhou Y."/>
            <person name="Zhao J."/>
            <person name="Fang X."/>
            <person name="Li G."/>
            <person name="Fang L."/>
            <person name="Li Y."/>
            <person name="Liu D."/>
            <person name="Zheng H."/>
            <person name="Zhang Y."/>
            <person name="Qin N."/>
            <person name="Li Z."/>
            <person name="Yang G."/>
            <person name="Yang S."/>
            <person name="Bolund L."/>
            <person name="Kristiansen K."/>
            <person name="Zheng H."/>
            <person name="Li S."/>
            <person name="Zhang X."/>
            <person name="Yang H."/>
            <person name="Wang J."/>
            <person name="Sun R."/>
            <person name="Zhang B."/>
            <person name="Jiang S."/>
            <person name="Wang J."/>
            <person name="Du Y."/>
            <person name="Li S."/>
        </authorList>
    </citation>
    <scope>NUCLEOTIDE SEQUENCE [LARGE SCALE GENOMIC DNA]</scope>
    <source>
        <strain evidence="9">cv. 9930</strain>
    </source>
</reference>
<comment type="similarity">
    <text evidence="4">Belongs to the early nodulin-like (ENODL) family.</text>
</comment>
<dbReference type="eggNOG" id="ENOG502S139">
    <property type="taxonomic scope" value="Eukaryota"/>
</dbReference>
<protein>
    <recommendedName>
        <fullName evidence="7">Phytocyanin domain-containing protein</fullName>
    </recommendedName>
</protein>
<dbReference type="STRING" id="3659.A0A0A0LF66"/>
<evidence type="ECO:0000313" key="9">
    <source>
        <dbReference type="Proteomes" id="UP000029981"/>
    </source>
</evidence>
<feature type="transmembrane region" description="Helical" evidence="6">
    <location>
        <begin position="197"/>
        <end position="217"/>
    </location>
</feature>
<keyword evidence="1" id="KW-0732">Signal</keyword>
<dbReference type="InterPro" id="IPR039391">
    <property type="entry name" value="Phytocyanin-like"/>
</dbReference>
<dbReference type="FunFam" id="2.60.40.420:FF:000018">
    <property type="entry name" value="Lamin-like protein"/>
    <property type="match status" value="1"/>
</dbReference>
<evidence type="ECO:0000256" key="4">
    <source>
        <dbReference type="ARBA" id="ARBA00035011"/>
    </source>
</evidence>
<dbReference type="AlphaFoldDB" id="A0A0A0LF66"/>
<keyword evidence="2" id="KW-1015">Disulfide bond</keyword>
<dbReference type="Gramene" id="KGN59524">
    <property type="protein sequence ID" value="KGN59524"/>
    <property type="gene ID" value="Csa_3G824210"/>
</dbReference>
<dbReference type="PANTHER" id="PTHR33021">
    <property type="entry name" value="BLUE COPPER PROTEIN"/>
    <property type="match status" value="1"/>
</dbReference>
<comment type="function">
    <text evidence="5">May act as a carbohydrate transporter.</text>
</comment>
<dbReference type="Proteomes" id="UP000029981">
    <property type="component" value="Chromosome 3"/>
</dbReference>
<gene>
    <name evidence="8" type="ORF">Csa_3G824210</name>
</gene>
<keyword evidence="3" id="KW-0325">Glycoprotein</keyword>
<keyword evidence="6" id="KW-0812">Transmembrane</keyword>
<dbReference type="EMBL" id="CM002924">
    <property type="protein sequence ID" value="KGN59524.1"/>
    <property type="molecule type" value="Genomic_DNA"/>
</dbReference>